<dbReference type="Pfam" id="PF00589">
    <property type="entry name" value="Phage_integrase"/>
    <property type="match status" value="1"/>
</dbReference>
<dbReference type="SUPFAM" id="SSF56349">
    <property type="entry name" value="DNA breaking-rejoining enzymes"/>
    <property type="match status" value="1"/>
</dbReference>
<dbReference type="GO" id="GO:0015074">
    <property type="term" value="P:DNA integration"/>
    <property type="evidence" value="ECO:0007669"/>
    <property type="project" value="UniProtKB-KW"/>
</dbReference>
<reference evidence="9" key="1">
    <citation type="journal article" date="2021" name="PeerJ">
        <title>Extensive microbial diversity within the chicken gut microbiome revealed by metagenomics and culture.</title>
        <authorList>
            <person name="Gilroy R."/>
            <person name="Ravi A."/>
            <person name="Getino M."/>
            <person name="Pursley I."/>
            <person name="Horton D.L."/>
            <person name="Alikhan N.F."/>
            <person name="Baker D."/>
            <person name="Gharbi K."/>
            <person name="Hall N."/>
            <person name="Watson M."/>
            <person name="Adriaenssens E.M."/>
            <person name="Foster-Nyarko E."/>
            <person name="Jarju S."/>
            <person name="Secka A."/>
            <person name="Antonio M."/>
            <person name="Oren A."/>
            <person name="Chaudhuri R.R."/>
            <person name="La Ragione R."/>
            <person name="Hildebrand F."/>
            <person name="Pallen M.J."/>
        </authorList>
    </citation>
    <scope>NUCLEOTIDE SEQUENCE</scope>
    <source>
        <strain evidence="9">5933</strain>
    </source>
</reference>
<evidence type="ECO:0000256" key="6">
    <source>
        <dbReference type="PROSITE-ProRule" id="PRU01248"/>
    </source>
</evidence>
<comment type="similarity">
    <text evidence="2">Belongs to the 'phage' integrase family.</text>
</comment>
<keyword evidence="4 6" id="KW-0238">DNA-binding</keyword>
<dbReference type="InterPro" id="IPR002104">
    <property type="entry name" value="Integrase_catalytic"/>
</dbReference>
<comment type="caution">
    <text evidence="9">The sequence shown here is derived from an EMBL/GenBank/DDBJ whole genome shotgun (WGS) entry which is preliminary data.</text>
</comment>
<protein>
    <submittedName>
        <fullName evidence="9">Tyrosine-type recombinase/integrase</fullName>
    </submittedName>
</protein>
<dbReference type="EMBL" id="DWWA01000002">
    <property type="protein sequence ID" value="HJC71219.1"/>
    <property type="molecule type" value="Genomic_DNA"/>
</dbReference>
<evidence type="ECO:0000256" key="2">
    <source>
        <dbReference type="ARBA" id="ARBA00008857"/>
    </source>
</evidence>
<keyword evidence="5" id="KW-0233">DNA recombination</keyword>
<dbReference type="AlphaFoldDB" id="A0A9D2Q1M6"/>
<keyword evidence="3" id="KW-0229">DNA integration</keyword>
<name>A0A9D2Q1M6_9FIRM</name>
<dbReference type="PROSITE" id="PS51898">
    <property type="entry name" value="TYR_RECOMBINASE"/>
    <property type="match status" value="1"/>
</dbReference>
<dbReference type="PANTHER" id="PTHR30349:SF64">
    <property type="entry name" value="PROPHAGE INTEGRASE INTD-RELATED"/>
    <property type="match status" value="1"/>
</dbReference>
<dbReference type="Gene3D" id="1.10.150.130">
    <property type="match status" value="1"/>
</dbReference>
<dbReference type="InterPro" id="IPR050090">
    <property type="entry name" value="Tyrosine_recombinase_XerCD"/>
</dbReference>
<dbReference type="GO" id="GO:0006310">
    <property type="term" value="P:DNA recombination"/>
    <property type="evidence" value="ECO:0007669"/>
    <property type="project" value="UniProtKB-KW"/>
</dbReference>
<dbReference type="InterPro" id="IPR010998">
    <property type="entry name" value="Integrase_recombinase_N"/>
</dbReference>
<evidence type="ECO:0000259" key="8">
    <source>
        <dbReference type="PROSITE" id="PS51900"/>
    </source>
</evidence>
<feature type="domain" description="Tyr recombinase" evidence="7">
    <location>
        <begin position="145"/>
        <end position="334"/>
    </location>
</feature>
<evidence type="ECO:0000256" key="5">
    <source>
        <dbReference type="ARBA" id="ARBA00023172"/>
    </source>
</evidence>
<dbReference type="InterPro" id="IPR011010">
    <property type="entry name" value="DNA_brk_join_enz"/>
</dbReference>
<dbReference type="CDD" id="cd01189">
    <property type="entry name" value="INT_ICEBs1_C_like"/>
    <property type="match status" value="1"/>
</dbReference>
<feature type="domain" description="Core-binding (CB)" evidence="8">
    <location>
        <begin position="50"/>
        <end position="131"/>
    </location>
</feature>
<evidence type="ECO:0000313" key="10">
    <source>
        <dbReference type="Proteomes" id="UP000823918"/>
    </source>
</evidence>
<evidence type="ECO:0000256" key="1">
    <source>
        <dbReference type="ARBA" id="ARBA00003283"/>
    </source>
</evidence>
<dbReference type="InterPro" id="IPR013762">
    <property type="entry name" value="Integrase-like_cat_sf"/>
</dbReference>
<comment type="function">
    <text evidence="1">Site-specific tyrosine recombinase, which acts by catalyzing the cutting and rejoining of the recombining DNA molecules.</text>
</comment>
<evidence type="ECO:0000313" key="9">
    <source>
        <dbReference type="EMBL" id="HJC71219.1"/>
    </source>
</evidence>
<accession>A0A9D2Q1M6</accession>
<dbReference type="Gene3D" id="1.10.443.10">
    <property type="entry name" value="Intergrase catalytic core"/>
    <property type="match status" value="1"/>
</dbReference>
<reference evidence="9" key="2">
    <citation type="submission" date="2021-04" db="EMBL/GenBank/DDBJ databases">
        <authorList>
            <person name="Gilroy R."/>
        </authorList>
    </citation>
    <scope>NUCLEOTIDE SEQUENCE</scope>
    <source>
        <strain evidence="9">5933</strain>
    </source>
</reference>
<evidence type="ECO:0000256" key="4">
    <source>
        <dbReference type="ARBA" id="ARBA00023125"/>
    </source>
</evidence>
<dbReference type="GO" id="GO:0003677">
    <property type="term" value="F:DNA binding"/>
    <property type="evidence" value="ECO:0007669"/>
    <property type="project" value="UniProtKB-UniRule"/>
</dbReference>
<dbReference type="PANTHER" id="PTHR30349">
    <property type="entry name" value="PHAGE INTEGRASE-RELATED"/>
    <property type="match status" value="1"/>
</dbReference>
<sequence length="341" mass="38780">MAKKKPYVRPDGLMEKKLTINGKRYVFRGKTEAEIIRKIAAFQEKVEKGHTFEEMANEWWAYKESRLSPNTVGGYRTAMVRAIDRFGEMPIKDITATQVRGWLDSLARRGYARKTVANHLIVAAGVFSWACENHNLSANPAVLVHIPDGLPKEKRKMPLCSEIEIIKQHKDTKDGLLFYFLMYTGLRRGEALALQWKDIDVKSALIHVRRSLYFADSNVGRFKEPKTEAGKRDVIYLDRLQDVLEKYRGADENFVFGGTAPMTHKSFDCLVKRYHKQTGLTVTPHQLRHAFATLCFEAGIPEKTAQGLLGHAQLSTTMDIYAELRNKKLMEAACALNACEL</sequence>
<proteinExistence type="inferred from homology"/>
<dbReference type="PROSITE" id="PS51900">
    <property type="entry name" value="CB"/>
    <property type="match status" value="1"/>
</dbReference>
<gene>
    <name evidence="9" type="ORF">H9698_00270</name>
</gene>
<dbReference type="Proteomes" id="UP000823918">
    <property type="component" value="Unassembled WGS sequence"/>
</dbReference>
<evidence type="ECO:0000256" key="3">
    <source>
        <dbReference type="ARBA" id="ARBA00022908"/>
    </source>
</evidence>
<organism evidence="9 10">
    <name type="scientific">Candidatus Ruthenibacterium merdavium</name>
    <dbReference type="NCBI Taxonomy" id="2838752"/>
    <lineage>
        <taxon>Bacteria</taxon>
        <taxon>Bacillati</taxon>
        <taxon>Bacillota</taxon>
        <taxon>Clostridia</taxon>
        <taxon>Eubacteriales</taxon>
        <taxon>Oscillospiraceae</taxon>
        <taxon>Ruthenibacterium</taxon>
    </lineage>
</organism>
<dbReference type="Pfam" id="PF14659">
    <property type="entry name" value="Phage_int_SAM_3"/>
    <property type="match status" value="1"/>
</dbReference>
<evidence type="ECO:0000259" key="7">
    <source>
        <dbReference type="PROSITE" id="PS51898"/>
    </source>
</evidence>
<dbReference type="InterPro" id="IPR044068">
    <property type="entry name" value="CB"/>
</dbReference>
<dbReference type="InterPro" id="IPR004107">
    <property type="entry name" value="Integrase_SAM-like_N"/>
</dbReference>